<comment type="caution">
    <text evidence="2">The sequence shown here is derived from an EMBL/GenBank/DDBJ whole genome shotgun (WGS) entry which is preliminary data.</text>
</comment>
<name>A0AA88N0I5_CHASR</name>
<protein>
    <submittedName>
        <fullName evidence="2">Uncharacterized protein</fullName>
    </submittedName>
</protein>
<evidence type="ECO:0000313" key="3">
    <source>
        <dbReference type="Proteomes" id="UP001187415"/>
    </source>
</evidence>
<sequence>MDQWLSHLACPCWPWSTVQTKPHRLTMQPEGGSQQLPDTGQSGGQVITSIKASSSQLSSPQTKPSAPYNTTKFPYLWEFGLHLSHKVKIPNSRGRKQKWTVLKCFTWSQTPWTYYDKQYSKTGLKET</sequence>
<dbReference type="Proteomes" id="UP001187415">
    <property type="component" value="Unassembled WGS sequence"/>
</dbReference>
<dbReference type="AlphaFoldDB" id="A0AA88N0I5"/>
<proteinExistence type="predicted"/>
<dbReference type="EMBL" id="JAUPFM010000006">
    <property type="protein sequence ID" value="KAK2849246.1"/>
    <property type="molecule type" value="Genomic_DNA"/>
</dbReference>
<reference evidence="2" key="1">
    <citation type="submission" date="2023-07" db="EMBL/GenBank/DDBJ databases">
        <title>Chromosome-level Genome Assembly of Striped Snakehead (Channa striata).</title>
        <authorList>
            <person name="Liu H."/>
        </authorList>
    </citation>
    <scope>NUCLEOTIDE SEQUENCE</scope>
    <source>
        <strain evidence="2">Gz</strain>
        <tissue evidence="2">Muscle</tissue>
    </source>
</reference>
<organism evidence="2 3">
    <name type="scientific">Channa striata</name>
    <name type="common">Snakehead murrel</name>
    <name type="synonym">Ophicephalus striatus</name>
    <dbReference type="NCBI Taxonomy" id="64152"/>
    <lineage>
        <taxon>Eukaryota</taxon>
        <taxon>Metazoa</taxon>
        <taxon>Chordata</taxon>
        <taxon>Craniata</taxon>
        <taxon>Vertebrata</taxon>
        <taxon>Euteleostomi</taxon>
        <taxon>Actinopterygii</taxon>
        <taxon>Neopterygii</taxon>
        <taxon>Teleostei</taxon>
        <taxon>Neoteleostei</taxon>
        <taxon>Acanthomorphata</taxon>
        <taxon>Anabantaria</taxon>
        <taxon>Anabantiformes</taxon>
        <taxon>Channoidei</taxon>
        <taxon>Channidae</taxon>
        <taxon>Channa</taxon>
    </lineage>
</organism>
<feature type="compositionally biased region" description="Polar residues" evidence="1">
    <location>
        <begin position="31"/>
        <end position="45"/>
    </location>
</feature>
<accession>A0AA88N0I5</accession>
<gene>
    <name evidence="2" type="ORF">Q5P01_009080</name>
</gene>
<keyword evidence="3" id="KW-1185">Reference proteome</keyword>
<feature type="region of interest" description="Disordered" evidence="1">
    <location>
        <begin position="23"/>
        <end position="45"/>
    </location>
</feature>
<evidence type="ECO:0000256" key="1">
    <source>
        <dbReference type="SAM" id="MobiDB-lite"/>
    </source>
</evidence>
<evidence type="ECO:0000313" key="2">
    <source>
        <dbReference type="EMBL" id="KAK2849246.1"/>
    </source>
</evidence>